<keyword evidence="2" id="KW-1185">Reference proteome</keyword>
<evidence type="ECO:0000313" key="1">
    <source>
        <dbReference type="EMBL" id="OUQ33176.1"/>
    </source>
</evidence>
<comment type="caution">
    <text evidence="1">The sequence shown here is derived from an EMBL/GenBank/DDBJ whole genome shotgun (WGS) entry which is preliminary data.</text>
</comment>
<dbReference type="EMBL" id="NFLJ01000036">
    <property type="protein sequence ID" value="OUQ33176.1"/>
    <property type="molecule type" value="Genomic_DNA"/>
</dbReference>
<reference evidence="1 2" key="1">
    <citation type="journal article" date="2018" name="BMC Genomics">
        <title>Whole genome sequencing and function prediction of 133 gut anaerobes isolated from chicken caecum in pure cultures.</title>
        <authorList>
            <person name="Medvecky M."/>
            <person name="Cejkova D."/>
            <person name="Polansky O."/>
            <person name="Karasova D."/>
            <person name="Kubasova T."/>
            <person name="Cizek A."/>
            <person name="Rychlik I."/>
        </authorList>
    </citation>
    <scope>NUCLEOTIDE SEQUENCE [LARGE SCALE GENOMIC DNA]</scope>
    <source>
        <strain evidence="1 2">An13</strain>
    </source>
</reference>
<name>A0A1Y4STE1_9FIRM</name>
<gene>
    <name evidence="1" type="ORF">B5E75_11285</name>
</gene>
<dbReference type="AlphaFoldDB" id="A0A1Y4STE1"/>
<dbReference type="SUPFAM" id="SSF69304">
    <property type="entry name" value="Tricorn protease N-terminal domain"/>
    <property type="match status" value="1"/>
</dbReference>
<accession>A0A1Y4STE1</accession>
<protein>
    <recommendedName>
        <fullName evidence="3">DUF5050 domain-containing protein</fullName>
    </recommendedName>
</protein>
<organism evidence="1 2">
    <name type="scientific">Massilimicrobiota timonensis</name>
    <dbReference type="NCBI Taxonomy" id="1776392"/>
    <lineage>
        <taxon>Bacteria</taxon>
        <taxon>Bacillati</taxon>
        <taxon>Bacillota</taxon>
        <taxon>Erysipelotrichia</taxon>
        <taxon>Erysipelotrichales</taxon>
        <taxon>Erysipelotrichaceae</taxon>
        <taxon>Massilimicrobiota</taxon>
    </lineage>
</organism>
<dbReference type="RefSeq" id="WP_087359303.1">
    <property type="nucleotide sequence ID" value="NZ_AP031415.1"/>
</dbReference>
<evidence type="ECO:0000313" key="2">
    <source>
        <dbReference type="Proteomes" id="UP000195305"/>
    </source>
</evidence>
<dbReference type="Proteomes" id="UP000195305">
    <property type="component" value="Unassembled WGS sequence"/>
</dbReference>
<sequence>MKKILMILCFILLCGCQQNEIGTDHKTNIQKENLTMKDRRYTTYGDGNDKGFYRIHNDGENSRLAYCDYQTHQEVYLCKQSGCEHKDENCTSYLSPFDSMSSLFVYGNHLYMMNSTGSMEINALGESQRTGPQMTKMDLDGQNRQVLYHCQDGYHFVDTNCAFDSQYVYVIMGKEKEYKMNGDNTIVTDEARGLYRIHLESGKCEKVCDAPDMMIAGVDGRKLILEGFDYPENITEYLEQGNTQKYDEICMNAKTIFTSVDVDTKDMYRVSQKFDDYDLCDGKKIYYRDGEKLNMYDIKTQEIKTLMSLPQNHQYYFSDIVDDYIVLMEYDDENEVYSHMYAIDVHSPKMIELHHYTRKPTEAVTILAQMHDNLLVQYDRIGHDEKTWAGTMQFEVDKTFIGCISKKDFLNDQNEYQTIKQIGD</sequence>
<evidence type="ECO:0008006" key="3">
    <source>
        <dbReference type="Google" id="ProtNLM"/>
    </source>
</evidence>
<dbReference type="OrthoDB" id="1651522at2"/>
<proteinExistence type="predicted"/>
<dbReference type="PROSITE" id="PS51257">
    <property type="entry name" value="PROKAR_LIPOPROTEIN"/>
    <property type="match status" value="1"/>
</dbReference>